<accession>A0AA96GB68</accession>
<evidence type="ECO:0000313" key="3">
    <source>
        <dbReference type="Proteomes" id="UP001302719"/>
    </source>
</evidence>
<dbReference type="RefSeq" id="WP_312640887.1">
    <property type="nucleotide sequence ID" value="NZ_CP116967.1"/>
</dbReference>
<dbReference type="Proteomes" id="UP001302719">
    <property type="component" value="Chromosome"/>
</dbReference>
<keyword evidence="3" id="KW-1185">Reference proteome</keyword>
<organism evidence="2 3">
    <name type="scientific">Candidatus Nitrospira allomarina</name>
    <dbReference type="NCBI Taxonomy" id="3020900"/>
    <lineage>
        <taxon>Bacteria</taxon>
        <taxon>Pseudomonadati</taxon>
        <taxon>Nitrospirota</taxon>
        <taxon>Nitrospiria</taxon>
        <taxon>Nitrospirales</taxon>
        <taxon>Nitrospiraceae</taxon>
        <taxon>Nitrospira</taxon>
    </lineage>
</organism>
<dbReference type="AlphaFoldDB" id="A0AA96GB68"/>
<sequence length="310" mass="36027">MKTLTSSVNGLATTQDEFLESISADFPFFLERSSGIIKRNLQDTGQWVDDTSHEKSLRRLSFDLIVWFIEYCPSQLPGHPTVLLDGFISDFLERFQESHIPLTSNSILYRFIEGLLRRAVVSHDALICLFYHFYGMKPAEVGLFLGLEKGETLQIYKGFERWGQKGWYQAVEGIGLTNREMYSLAETQRSQPEVFHEDIRRILRTLSPFYRKSDPQYNRCVKEENWYEMFREGYGSEYRMWHLPLCQSCMNTIAKFRGVFWLNATMPSQLHLHISPHTLKKEKGRWPSVAGNLPSSRSSHSQCPEDMQGA</sequence>
<reference evidence="2 3" key="1">
    <citation type="submission" date="2023-01" db="EMBL/GenBank/DDBJ databases">
        <title>Cultivation and genomic characterization of new, ubiquitous marine nitrite-oxidizing bacteria from the Nitrospirales.</title>
        <authorList>
            <person name="Mueller A.J."/>
            <person name="Daebeler A."/>
            <person name="Herbold C.W."/>
            <person name="Kirkegaard R.H."/>
            <person name="Daims H."/>
        </authorList>
    </citation>
    <scope>NUCLEOTIDE SEQUENCE [LARGE SCALE GENOMIC DNA]</scope>
    <source>
        <strain evidence="2 3">VA</strain>
    </source>
</reference>
<name>A0AA96GB68_9BACT</name>
<dbReference type="KEGG" id="nall:PP769_13310"/>
<gene>
    <name evidence="2" type="ORF">PP769_13310</name>
</gene>
<proteinExistence type="predicted"/>
<protein>
    <submittedName>
        <fullName evidence="2">Uncharacterized protein</fullName>
    </submittedName>
</protein>
<feature type="region of interest" description="Disordered" evidence="1">
    <location>
        <begin position="284"/>
        <end position="310"/>
    </location>
</feature>
<dbReference type="EMBL" id="CP116967">
    <property type="protein sequence ID" value="WNM56950.1"/>
    <property type="molecule type" value="Genomic_DNA"/>
</dbReference>
<evidence type="ECO:0000313" key="2">
    <source>
        <dbReference type="EMBL" id="WNM56950.1"/>
    </source>
</evidence>
<feature type="compositionally biased region" description="Polar residues" evidence="1">
    <location>
        <begin position="293"/>
        <end position="302"/>
    </location>
</feature>
<evidence type="ECO:0000256" key="1">
    <source>
        <dbReference type="SAM" id="MobiDB-lite"/>
    </source>
</evidence>